<evidence type="ECO:0000313" key="3">
    <source>
        <dbReference type="Proteomes" id="UP000093476"/>
    </source>
</evidence>
<keyword evidence="1" id="KW-0812">Transmembrane</keyword>
<name>A0A1C0U617_9GAMM</name>
<dbReference type="Proteomes" id="UP000093476">
    <property type="component" value="Unassembled WGS sequence"/>
</dbReference>
<keyword evidence="3" id="KW-1185">Reference proteome</keyword>
<gene>
    <name evidence="2" type="ORF">Ppb6_01397</name>
</gene>
<comment type="caution">
    <text evidence="2">The sequence shown here is derived from an EMBL/GenBank/DDBJ whole genome shotgun (WGS) entry which is preliminary data.</text>
</comment>
<proteinExistence type="predicted"/>
<organism evidence="2 3">
    <name type="scientific">Photorhabdus australis subsp. thailandensis</name>
    <dbReference type="NCBI Taxonomy" id="2805096"/>
    <lineage>
        <taxon>Bacteria</taxon>
        <taxon>Pseudomonadati</taxon>
        <taxon>Pseudomonadota</taxon>
        <taxon>Gammaproteobacteria</taxon>
        <taxon>Enterobacterales</taxon>
        <taxon>Morganellaceae</taxon>
        <taxon>Photorhabdus</taxon>
    </lineage>
</organism>
<evidence type="ECO:0000313" key="2">
    <source>
        <dbReference type="EMBL" id="OCQ53380.1"/>
    </source>
</evidence>
<feature type="transmembrane region" description="Helical" evidence="1">
    <location>
        <begin position="48"/>
        <end position="70"/>
    </location>
</feature>
<dbReference type="EMBL" id="LOMY01000041">
    <property type="protein sequence ID" value="OCQ53380.1"/>
    <property type="molecule type" value="Genomic_DNA"/>
</dbReference>
<keyword evidence="1" id="KW-0472">Membrane</keyword>
<accession>A0A1C0U617</accession>
<evidence type="ECO:0000256" key="1">
    <source>
        <dbReference type="SAM" id="Phobius"/>
    </source>
</evidence>
<feature type="transmembrane region" description="Helical" evidence="1">
    <location>
        <begin position="24"/>
        <end position="42"/>
    </location>
</feature>
<dbReference type="AlphaFoldDB" id="A0A1C0U617"/>
<protein>
    <submittedName>
        <fullName evidence="2">Uncharacterized protein</fullName>
    </submittedName>
</protein>
<sequence length="71" mass="8584">MDMNKKIFSREWFKALFLMWFKDFFWLTISVIVIFVSLMIILTFLSYIWGLLTLFGVVVVICLVVFLFLYI</sequence>
<keyword evidence="1" id="KW-1133">Transmembrane helix</keyword>
<reference evidence="2 3" key="1">
    <citation type="submission" date="2015-12" db="EMBL/GenBank/DDBJ databases">
        <title>Genome comparisons provide insights into the role of secondary metabolites in the pathogenic phase of the Photorhabdus life cycle.</title>
        <authorList>
            <person name="Tobias N.J."/>
            <person name="Mishra B."/>
            <person name="Gupta D.K."/>
            <person name="Thines M."/>
            <person name="Stinear T.P."/>
            <person name="Bode H.B."/>
        </authorList>
    </citation>
    <scope>NUCLEOTIDE SEQUENCE [LARGE SCALE GENOMIC DNA]</scope>
    <source>
        <strain evidence="2 3">PB68.1</strain>
    </source>
</reference>